<feature type="transmembrane region" description="Helical" evidence="6">
    <location>
        <begin position="163"/>
        <end position="180"/>
    </location>
</feature>
<feature type="transmembrane region" description="Helical" evidence="6">
    <location>
        <begin position="79"/>
        <end position="101"/>
    </location>
</feature>
<dbReference type="EMBL" id="CP042200">
    <property type="protein sequence ID" value="QDS76748.1"/>
    <property type="molecule type" value="Genomic_DNA"/>
</dbReference>
<gene>
    <name evidence="7" type="ORF">FKW77_001495</name>
</gene>
<evidence type="ECO:0000256" key="2">
    <source>
        <dbReference type="ARBA" id="ARBA00022692"/>
    </source>
</evidence>
<proteinExistence type="predicted"/>
<dbReference type="OrthoDB" id="3358017at2759"/>
<evidence type="ECO:0000256" key="3">
    <source>
        <dbReference type="ARBA" id="ARBA00022989"/>
    </source>
</evidence>
<keyword evidence="8" id="KW-1185">Reference proteome</keyword>
<feature type="region of interest" description="Disordered" evidence="5">
    <location>
        <begin position="365"/>
        <end position="395"/>
    </location>
</feature>
<comment type="subcellular location">
    <subcellularLocation>
        <location evidence="1">Membrane</location>
        <topology evidence="1">Multi-pass membrane protein</topology>
    </subcellularLocation>
</comment>
<protein>
    <submittedName>
        <fullName evidence="7">Uncharacterized protein</fullName>
    </submittedName>
</protein>
<evidence type="ECO:0000313" key="8">
    <source>
        <dbReference type="Proteomes" id="UP000316270"/>
    </source>
</evidence>
<evidence type="ECO:0000256" key="4">
    <source>
        <dbReference type="ARBA" id="ARBA00023136"/>
    </source>
</evidence>
<reference evidence="7 8" key="1">
    <citation type="submission" date="2019-07" db="EMBL/GenBank/DDBJ databases">
        <title>Finished genome of Venturia effusa.</title>
        <authorList>
            <person name="Young C.A."/>
            <person name="Cox M.P."/>
            <person name="Ganley A.R.D."/>
            <person name="David W.J."/>
        </authorList>
    </citation>
    <scope>NUCLEOTIDE SEQUENCE [LARGE SCALE GENOMIC DNA]</scope>
    <source>
        <strain evidence="8">albino</strain>
    </source>
</reference>
<dbReference type="AlphaFoldDB" id="A0A517LM73"/>
<evidence type="ECO:0000256" key="6">
    <source>
        <dbReference type="SAM" id="Phobius"/>
    </source>
</evidence>
<feature type="transmembrane region" description="Helical" evidence="6">
    <location>
        <begin position="200"/>
        <end position="217"/>
    </location>
</feature>
<dbReference type="PANTHER" id="PTHR31465">
    <property type="entry name" value="PROTEIN RTA1-RELATED"/>
    <property type="match status" value="1"/>
</dbReference>
<evidence type="ECO:0000256" key="1">
    <source>
        <dbReference type="ARBA" id="ARBA00004141"/>
    </source>
</evidence>
<dbReference type="Proteomes" id="UP000316270">
    <property type="component" value="Chromosome 16"/>
</dbReference>
<name>A0A517LM73_9PEZI</name>
<keyword evidence="2 6" id="KW-0812">Transmembrane</keyword>
<evidence type="ECO:0000313" key="7">
    <source>
        <dbReference type="EMBL" id="QDS76748.1"/>
    </source>
</evidence>
<keyword evidence="3 6" id="KW-1133">Transmembrane helix</keyword>
<dbReference type="STRING" id="50376.A0A517LM73"/>
<sequence length="395" mass="44615">MGGKVEGSIYYYAPNKIAPVFFTVLFFSSGILHFYQSSRYRSWRTTALMPWAALLLTVGFALREVGAFNYFYTERNLDILIAGAVMIMSGPPVYAAINYIVLSRILFYVPYLSPIHPGRVLTTFIAADAVCEILIVNGVQRLVNSRFSEASRKLGGNLTKAGLILQAILFLLFVLLAVVFQRRAQKANVLTPPLKTTLIVLYISCTIVTVRCIYRIVEFYEWGNGPLTHSEVYFWIFEASIMFINTAMLNIWHPGKRLPKSNHVFLARDGKTELIGPGWEDKRPFIFTLFDPFDIAGLVTGKDKKTKFWDLSPEELARLNEERERKKKEKLAKPRPSVVKVLDPAHLFGHGGWFARMADKLEKKDVRGDEEARSVAAEKVSVDGKKPAHAEEVVG</sequence>
<keyword evidence="4 6" id="KW-0472">Membrane</keyword>
<dbReference type="PANTHER" id="PTHR31465:SF13">
    <property type="entry name" value="RTA1 DOMAIN PROTEIN-RELATED"/>
    <property type="match status" value="1"/>
</dbReference>
<organism evidence="7 8">
    <name type="scientific">Venturia effusa</name>
    <dbReference type="NCBI Taxonomy" id="50376"/>
    <lineage>
        <taxon>Eukaryota</taxon>
        <taxon>Fungi</taxon>
        <taxon>Dikarya</taxon>
        <taxon>Ascomycota</taxon>
        <taxon>Pezizomycotina</taxon>
        <taxon>Dothideomycetes</taxon>
        <taxon>Pleosporomycetidae</taxon>
        <taxon>Venturiales</taxon>
        <taxon>Venturiaceae</taxon>
        <taxon>Venturia</taxon>
    </lineage>
</organism>
<evidence type="ECO:0000256" key="5">
    <source>
        <dbReference type="SAM" id="MobiDB-lite"/>
    </source>
</evidence>
<feature type="compositionally biased region" description="Basic and acidic residues" evidence="5">
    <location>
        <begin position="380"/>
        <end position="395"/>
    </location>
</feature>
<feature type="transmembrane region" description="Helical" evidence="6">
    <location>
        <begin position="47"/>
        <end position="73"/>
    </location>
</feature>
<feature type="transmembrane region" description="Helical" evidence="6">
    <location>
        <begin position="17"/>
        <end position="35"/>
    </location>
</feature>
<accession>A0A517LM73</accession>
<dbReference type="Pfam" id="PF04479">
    <property type="entry name" value="RTA1"/>
    <property type="match status" value="1"/>
</dbReference>
<feature type="transmembrane region" description="Helical" evidence="6">
    <location>
        <begin position="232"/>
        <end position="252"/>
    </location>
</feature>
<dbReference type="InterPro" id="IPR007568">
    <property type="entry name" value="RTA1"/>
</dbReference>
<dbReference type="GO" id="GO:0016020">
    <property type="term" value="C:membrane"/>
    <property type="evidence" value="ECO:0007669"/>
    <property type="project" value="UniProtKB-SubCell"/>
</dbReference>